<feature type="binding site" evidence="8">
    <location>
        <position position="210"/>
    </location>
    <ligand>
        <name>NADP(+)</name>
        <dbReference type="ChEBI" id="CHEBI:58349"/>
    </ligand>
</feature>
<feature type="binding site" evidence="8">
    <location>
        <position position="87"/>
    </location>
    <ligand>
        <name>shikimate</name>
        <dbReference type="ChEBI" id="CHEBI:36208"/>
    </ligand>
</feature>
<evidence type="ECO:0000259" key="10">
    <source>
        <dbReference type="Pfam" id="PF08501"/>
    </source>
</evidence>
<comment type="caution">
    <text evidence="12">The sequence shown here is derived from an EMBL/GenBank/DDBJ whole genome shotgun (WGS) entry which is preliminary data.</text>
</comment>
<evidence type="ECO:0000256" key="5">
    <source>
        <dbReference type="ARBA" id="ARBA00023002"/>
    </source>
</evidence>
<dbReference type="PATRIC" id="fig|1280951.3.peg.1712"/>
<organism evidence="12 13">
    <name type="scientific">Hyphomonas hirschiana VP5</name>
    <dbReference type="NCBI Taxonomy" id="1280951"/>
    <lineage>
        <taxon>Bacteria</taxon>
        <taxon>Pseudomonadati</taxon>
        <taxon>Pseudomonadota</taxon>
        <taxon>Alphaproteobacteria</taxon>
        <taxon>Hyphomonadales</taxon>
        <taxon>Hyphomonadaceae</taxon>
        <taxon>Hyphomonas</taxon>
    </lineage>
</organism>
<keyword evidence="3 8" id="KW-0028">Amino-acid biosynthesis</keyword>
<dbReference type="GO" id="GO:0008652">
    <property type="term" value="P:amino acid biosynthetic process"/>
    <property type="evidence" value="ECO:0007669"/>
    <property type="project" value="UniProtKB-KW"/>
</dbReference>
<keyword evidence="4 8" id="KW-0521">NADP</keyword>
<feature type="binding site" evidence="8">
    <location>
        <begin position="149"/>
        <end position="154"/>
    </location>
    <ligand>
        <name>NADP(+)</name>
        <dbReference type="ChEBI" id="CHEBI:58349"/>
    </ligand>
</feature>
<keyword evidence="5 8" id="KW-0560">Oxidoreductase</keyword>
<dbReference type="SUPFAM" id="SSF53223">
    <property type="entry name" value="Aminoacid dehydrogenase-like, N-terminal domain"/>
    <property type="match status" value="1"/>
</dbReference>
<dbReference type="GO" id="GO:0050661">
    <property type="term" value="F:NADP binding"/>
    <property type="evidence" value="ECO:0007669"/>
    <property type="project" value="InterPro"/>
</dbReference>
<feature type="active site" description="Proton acceptor" evidence="8">
    <location>
        <position position="66"/>
    </location>
</feature>
<dbReference type="SMR" id="A0A059FW32"/>
<comment type="caution">
    <text evidence="8">Lacks conserved residue(s) required for the propagation of feature annotation.</text>
</comment>
<keyword evidence="13" id="KW-1185">Reference proteome</keyword>
<dbReference type="HAMAP" id="MF_00222">
    <property type="entry name" value="Shikimate_DH_AroE"/>
    <property type="match status" value="1"/>
</dbReference>
<evidence type="ECO:0000256" key="7">
    <source>
        <dbReference type="ARBA" id="ARBA00049442"/>
    </source>
</evidence>
<dbReference type="SUPFAM" id="SSF51735">
    <property type="entry name" value="NAD(P)-binding Rossmann-fold domains"/>
    <property type="match status" value="1"/>
</dbReference>
<dbReference type="GO" id="GO:0005829">
    <property type="term" value="C:cytosol"/>
    <property type="evidence" value="ECO:0007669"/>
    <property type="project" value="TreeGrafter"/>
</dbReference>
<comment type="subunit">
    <text evidence="8">Homodimer.</text>
</comment>
<comment type="pathway">
    <text evidence="1 8">Metabolic intermediate biosynthesis; chorismate biosynthesis; chorismate from D-erythrose 4-phosphate and phosphoenolpyruvate: step 4/7.</text>
</comment>
<dbReference type="InterPro" id="IPR041121">
    <property type="entry name" value="SDH_C"/>
</dbReference>
<dbReference type="EMBL" id="ARYI01000006">
    <property type="protein sequence ID" value="KCZ94817.1"/>
    <property type="molecule type" value="Genomic_DNA"/>
</dbReference>
<evidence type="ECO:0000256" key="2">
    <source>
        <dbReference type="ARBA" id="ARBA00012962"/>
    </source>
</evidence>
<dbReference type="InterPro" id="IPR046346">
    <property type="entry name" value="Aminoacid_DH-like_N_sf"/>
</dbReference>
<gene>
    <name evidence="8" type="primary">aroE</name>
    <name evidence="12" type="ORF">HHI_08483</name>
</gene>
<dbReference type="CDD" id="cd01065">
    <property type="entry name" value="NAD_bind_Shikimate_DH"/>
    <property type="match status" value="1"/>
</dbReference>
<dbReference type="Pfam" id="PF08501">
    <property type="entry name" value="Shikimate_dh_N"/>
    <property type="match status" value="1"/>
</dbReference>
<protein>
    <recommendedName>
        <fullName evidence="2 8">Shikimate dehydrogenase (NADP(+))</fullName>
        <shortName evidence="8">SDH</shortName>
        <ecNumber evidence="2 8">1.1.1.25</ecNumber>
    </recommendedName>
</protein>
<dbReference type="Pfam" id="PF01488">
    <property type="entry name" value="Shikimate_DH"/>
    <property type="match status" value="1"/>
</dbReference>
<feature type="binding site" evidence="8">
    <location>
        <position position="212"/>
    </location>
    <ligand>
        <name>shikimate</name>
        <dbReference type="ChEBI" id="CHEBI:36208"/>
    </ligand>
</feature>
<dbReference type="NCBIfam" id="TIGR00507">
    <property type="entry name" value="aroE"/>
    <property type="match status" value="1"/>
</dbReference>
<dbReference type="InterPro" id="IPR022893">
    <property type="entry name" value="Shikimate_DH_fam"/>
</dbReference>
<feature type="domain" description="Shikimate dehydrogenase substrate binding N-terminal" evidence="10">
    <location>
        <begin position="7"/>
        <end position="88"/>
    </location>
</feature>
<sequence>MTHLLGVVGDPVAHSLSPFIHNGWLRAHQIDAVYSAFEVKAGELVSGLQSLSSQGVIGLNVTLPHKEEAMRLATSVSGTAHRLGAVNFLVRREDGWIGDNTDAPGFGLTLDFGDIEVSGRNVFLLGAGGSARAVASVLADRGARLTICNRTVGRAEDLARDLAPGARVRSLDEGLRKLSSAALVVNTLSLGHSGGRLELPPSAGGIFYDISYGKGAEAALKEAREKGWRALDGLGMLVAQAAISFEHWFGIKPDMAEAHARCRKLVEATS</sequence>
<evidence type="ECO:0000259" key="11">
    <source>
        <dbReference type="Pfam" id="PF18317"/>
    </source>
</evidence>
<dbReference type="Pfam" id="PF18317">
    <property type="entry name" value="SDH_C"/>
    <property type="match status" value="1"/>
</dbReference>
<dbReference type="GO" id="GO:0019632">
    <property type="term" value="P:shikimate metabolic process"/>
    <property type="evidence" value="ECO:0007669"/>
    <property type="project" value="InterPro"/>
</dbReference>
<dbReference type="PANTHER" id="PTHR21089">
    <property type="entry name" value="SHIKIMATE DEHYDROGENASE"/>
    <property type="match status" value="1"/>
</dbReference>
<dbReference type="OrthoDB" id="9792692at2"/>
<dbReference type="EC" id="1.1.1.25" evidence="2 8"/>
<dbReference type="GO" id="GO:0009073">
    <property type="term" value="P:aromatic amino acid family biosynthetic process"/>
    <property type="evidence" value="ECO:0007669"/>
    <property type="project" value="UniProtKB-KW"/>
</dbReference>
<dbReference type="InterPro" id="IPR006151">
    <property type="entry name" value="Shikm_DH/Glu-tRNA_Rdtase"/>
</dbReference>
<feature type="binding site" evidence="8">
    <location>
        <position position="233"/>
    </location>
    <ligand>
        <name>NADP(+)</name>
        <dbReference type="ChEBI" id="CHEBI:58349"/>
    </ligand>
</feature>
<comment type="similarity">
    <text evidence="8">Belongs to the shikimate dehydrogenase family.</text>
</comment>
<dbReference type="AlphaFoldDB" id="A0A059FW32"/>
<evidence type="ECO:0000313" key="12">
    <source>
        <dbReference type="EMBL" id="KCZ94817.1"/>
    </source>
</evidence>
<evidence type="ECO:0000256" key="8">
    <source>
        <dbReference type="HAMAP-Rule" id="MF_00222"/>
    </source>
</evidence>
<dbReference type="UniPathway" id="UPA00053">
    <property type="reaction ID" value="UER00087"/>
</dbReference>
<evidence type="ECO:0000313" key="13">
    <source>
        <dbReference type="Proteomes" id="UP000025061"/>
    </source>
</evidence>
<dbReference type="GO" id="GO:0004764">
    <property type="term" value="F:shikimate 3-dehydrogenase (NADP+) activity"/>
    <property type="evidence" value="ECO:0007669"/>
    <property type="project" value="UniProtKB-UniRule"/>
</dbReference>
<dbReference type="Gene3D" id="3.40.50.720">
    <property type="entry name" value="NAD(P)-binding Rossmann-like Domain"/>
    <property type="match status" value="1"/>
</dbReference>
<accession>A0A059FW32</accession>
<reference evidence="12 13" key="1">
    <citation type="submission" date="2013-04" db="EMBL/GenBank/DDBJ databases">
        <title>Hyphomonas hirschiana VP5 Genome Sequencing.</title>
        <authorList>
            <person name="Lai Q."/>
            <person name="Shao Z."/>
        </authorList>
    </citation>
    <scope>NUCLEOTIDE SEQUENCE [LARGE SCALE GENOMIC DNA]</scope>
    <source>
        <strain evidence="12 13">VP5</strain>
    </source>
</reference>
<dbReference type="InterPro" id="IPR036291">
    <property type="entry name" value="NAD(P)-bd_dom_sf"/>
</dbReference>
<dbReference type="InterPro" id="IPR011342">
    <property type="entry name" value="Shikimate_DH"/>
</dbReference>
<comment type="catalytic activity">
    <reaction evidence="7 8">
        <text>shikimate + NADP(+) = 3-dehydroshikimate + NADPH + H(+)</text>
        <dbReference type="Rhea" id="RHEA:17737"/>
        <dbReference type="ChEBI" id="CHEBI:15378"/>
        <dbReference type="ChEBI" id="CHEBI:16630"/>
        <dbReference type="ChEBI" id="CHEBI:36208"/>
        <dbReference type="ChEBI" id="CHEBI:57783"/>
        <dbReference type="ChEBI" id="CHEBI:58349"/>
        <dbReference type="EC" id="1.1.1.25"/>
    </reaction>
</comment>
<proteinExistence type="inferred from homology"/>
<evidence type="ECO:0000256" key="6">
    <source>
        <dbReference type="ARBA" id="ARBA00023141"/>
    </source>
</evidence>
<dbReference type="RefSeq" id="WP_011645037.1">
    <property type="nucleotide sequence ID" value="NZ_ARYI01000006.1"/>
</dbReference>
<keyword evidence="6 8" id="KW-0057">Aromatic amino acid biosynthesis</keyword>
<feature type="binding site" evidence="8">
    <location>
        <position position="240"/>
    </location>
    <ligand>
        <name>shikimate</name>
        <dbReference type="ChEBI" id="CHEBI:36208"/>
    </ligand>
</feature>
<feature type="binding site" evidence="8">
    <location>
        <position position="102"/>
    </location>
    <ligand>
        <name>shikimate</name>
        <dbReference type="ChEBI" id="CHEBI:36208"/>
    </ligand>
</feature>
<name>A0A059FW32_9PROT</name>
<dbReference type="InterPro" id="IPR013708">
    <property type="entry name" value="Shikimate_DH-bd_N"/>
</dbReference>
<evidence type="ECO:0000256" key="1">
    <source>
        <dbReference type="ARBA" id="ARBA00004871"/>
    </source>
</evidence>
<dbReference type="PANTHER" id="PTHR21089:SF1">
    <property type="entry name" value="BIFUNCTIONAL 3-DEHYDROQUINATE DEHYDRATASE_SHIKIMATE DEHYDROGENASE, CHLOROPLASTIC"/>
    <property type="match status" value="1"/>
</dbReference>
<feature type="binding site" evidence="8">
    <location>
        <begin position="126"/>
        <end position="130"/>
    </location>
    <ligand>
        <name>NADP(+)</name>
        <dbReference type="ChEBI" id="CHEBI:58349"/>
    </ligand>
</feature>
<dbReference type="GO" id="GO:0009423">
    <property type="term" value="P:chorismate biosynthetic process"/>
    <property type="evidence" value="ECO:0007669"/>
    <property type="project" value="UniProtKB-UniRule"/>
</dbReference>
<dbReference type="Proteomes" id="UP000025061">
    <property type="component" value="Unassembled WGS sequence"/>
</dbReference>
<feature type="domain" description="SDH C-terminal" evidence="11">
    <location>
        <begin position="233"/>
        <end position="254"/>
    </location>
</feature>
<feature type="binding site" evidence="8">
    <location>
        <begin position="15"/>
        <end position="17"/>
    </location>
    <ligand>
        <name>shikimate</name>
        <dbReference type="ChEBI" id="CHEBI:36208"/>
    </ligand>
</feature>
<feature type="domain" description="Quinate/shikimate 5-dehydrogenase/glutamyl-tRNA reductase" evidence="9">
    <location>
        <begin position="117"/>
        <end position="185"/>
    </location>
</feature>
<evidence type="ECO:0000259" key="9">
    <source>
        <dbReference type="Pfam" id="PF01488"/>
    </source>
</evidence>
<dbReference type="Gene3D" id="3.40.50.10860">
    <property type="entry name" value="Leucine Dehydrogenase, chain A, domain 1"/>
    <property type="match status" value="1"/>
</dbReference>
<evidence type="ECO:0000256" key="3">
    <source>
        <dbReference type="ARBA" id="ARBA00022605"/>
    </source>
</evidence>
<feature type="binding site" evidence="8">
    <location>
        <position position="62"/>
    </location>
    <ligand>
        <name>shikimate</name>
        <dbReference type="ChEBI" id="CHEBI:36208"/>
    </ligand>
</feature>
<comment type="function">
    <text evidence="8">Involved in the biosynthesis of the chorismate, which leads to the biosynthesis of aromatic amino acids. Catalyzes the reversible NADPH linked reduction of 3-dehydroshikimate (DHSA) to yield shikimate (SA).</text>
</comment>
<evidence type="ECO:0000256" key="4">
    <source>
        <dbReference type="ARBA" id="ARBA00022857"/>
    </source>
</evidence>